<feature type="region of interest" description="Disordered" evidence="1">
    <location>
        <begin position="215"/>
        <end position="243"/>
    </location>
</feature>
<dbReference type="Proteomes" id="UP000001056">
    <property type="component" value="Unassembled WGS sequence"/>
</dbReference>
<dbReference type="InParanoid" id="Q2HI38"/>
<dbReference type="SUPFAM" id="SSF53098">
    <property type="entry name" value="Ribonuclease H-like"/>
    <property type="match status" value="1"/>
</dbReference>
<proteinExistence type="predicted"/>
<dbReference type="AlphaFoldDB" id="Q2HI38"/>
<organism evidence="2 3">
    <name type="scientific">Chaetomium globosum (strain ATCC 6205 / CBS 148.51 / DSM 1962 / NBRC 6347 / NRRL 1970)</name>
    <name type="common">Soil fungus</name>
    <dbReference type="NCBI Taxonomy" id="306901"/>
    <lineage>
        <taxon>Eukaryota</taxon>
        <taxon>Fungi</taxon>
        <taxon>Dikarya</taxon>
        <taxon>Ascomycota</taxon>
        <taxon>Pezizomycotina</taxon>
        <taxon>Sordariomycetes</taxon>
        <taxon>Sordariomycetidae</taxon>
        <taxon>Sordariales</taxon>
        <taxon>Chaetomiaceae</taxon>
        <taxon>Chaetomium</taxon>
    </lineage>
</organism>
<dbReference type="GeneID" id="4387409"/>
<evidence type="ECO:0000313" key="2">
    <source>
        <dbReference type="EMBL" id="EAQ91881.1"/>
    </source>
</evidence>
<protein>
    <submittedName>
        <fullName evidence="2">Uncharacterized protein</fullName>
    </submittedName>
</protein>
<dbReference type="OrthoDB" id="4589911at2759"/>
<evidence type="ECO:0000256" key="1">
    <source>
        <dbReference type="SAM" id="MobiDB-lite"/>
    </source>
</evidence>
<dbReference type="InterPro" id="IPR036397">
    <property type="entry name" value="RNaseH_sf"/>
</dbReference>
<name>Q2HI38_CHAGB</name>
<dbReference type="RefSeq" id="XP_001219337.1">
    <property type="nucleotide sequence ID" value="XM_001219336.1"/>
</dbReference>
<accession>Q2HI38</accession>
<dbReference type="InterPro" id="IPR012337">
    <property type="entry name" value="RNaseH-like_sf"/>
</dbReference>
<keyword evidence="3" id="KW-1185">Reference proteome</keyword>
<dbReference type="VEuPathDB" id="FungiDB:CHGG_00116"/>
<evidence type="ECO:0000313" key="3">
    <source>
        <dbReference type="Proteomes" id="UP000001056"/>
    </source>
</evidence>
<feature type="compositionally biased region" description="Basic and acidic residues" evidence="1">
    <location>
        <begin position="231"/>
        <end position="243"/>
    </location>
</feature>
<sequence length="243" mass="26612">MQSEPWHMLQLTAHQEKVGGYAVVHRPLMPGDDSEGGEADGGFVETAWPIDPLPDSNLGEMLAIAKSLAVAIQQVQDHRAALMGKRVNVTIFSDSNSSLRVLDGDKINKWLWKLVLPAASFIRTQSQLLGQLGPTVHLVLRWMPGHRHNIFPHVPADSLSQNAGNRIFINDGVHYFSRMDNPNPAYSVSASTANTGPTVPTCVLFARARRWAKRHGAKPPETVGLHSAAEQPDKDRGGRELKG</sequence>
<gene>
    <name evidence="2" type="ORF">CHGG_00116</name>
</gene>
<dbReference type="GO" id="GO:0003676">
    <property type="term" value="F:nucleic acid binding"/>
    <property type="evidence" value="ECO:0007669"/>
    <property type="project" value="InterPro"/>
</dbReference>
<dbReference type="Gene3D" id="3.30.420.10">
    <property type="entry name" value="Ribonuclease H-like superfamily/Ribonuclease H"/>
    <property type="match status" value="1"/>
</dbReference>
<dbReference type="EMBL" id="CH408029">
    <property type="protein sequence ID" value="EAQ91881.1"/>
    <property type="molecule type" value="Genomic_DNA"/>
</dbReference>
<dbReference type="HOGENOM" id="CLU_1142483_0_0_1"/>
<reference evidence="3" key="1">
    <citation type="journal article" date="2015" name="Genome Announc.">
        <title>Draft genome sequence of the cellulolytic fungus Chaetomium globosum.</title>
        <authorList>
            <person name="Cuomo C.A."/>
            <person name="Untereiner W.A."/>
            <person name="Ma L.-J."/>
            <person name="Grabherr M."/>
            <person name="Birren B.W."/>
        </authorList>
    </citation>
    <scope>NUCLEOTIDE SEQUENCE [LARGE SCALE GENOMIC DNA]</scope>
    <source>
        <strain evidence="3">ATCC 6205 / CBS 148.51 / DSM 1962 / NBRC 6347 / NRRL 1970</strain>
    </source>
</reference>